<dbReference type="GO" id="GO:0016757">
    <property type="term" value="F:glycosyltransferase activity"/>
    <property type="evidence" value="ECO:0007669"/>
    <property type="project" value="UniProtKB-KW"/>
</dbReference>
<keyword evidence="1" id="KW-0808">Transferase</keyword>
<dbReference type="Pfam" id="PF13439">
    <property type="entry name" value="Glyco_transf_4"/>
    <property type="match status" value="1"/>
</dbReference>
<evidence type="ECO:0000313" key="6">
    <source>
        <dbReference type="Proteomes" id="UP001162640"/>
    </source>
</evidence>
<keyword evidence="2" id="KW-1133">Transmembrane helix</keyword>
<name>A0A9W7EI10_9STRA</name>
<dbReference type="Pfam" id="PF00534">
    <property type="entry name" value="Glycos_transf_1"/>
    <property type="match status" value="1"/>
</dbReference>
<dbReference type="Proteomes" id="UP001162640">
    <property type="component" value="Unassembled WGS sequence"/>
</dbReference>
<feature type="domain" description="Glycosyl transferase family 1" evidence="3">
    <location>
        <begin position="219"/>
        <end position="378"/>
    </location>
</feature>
<dbReference type="EMBL" id="BLQM01000235">
    <property type="protein sequence ID" value="GMH77563.1"/>
    <property type="molecule type" value="Genomic_DNA"/>
</dbReference>
<dbReference type="InterPro" id="IPR001296">
    <property type="entry name" value="Glyco_trans_1"/>
</dbReference>
<keyword evidence="1" id="KW-0328">Glycosyltransferase</keyword>
<reference evidence="6" key="1">
    <citation type="journal article" date="2023" name="Commun. Biol.">
        <title>Genome analysis of Parmales, the sister group of diatoms, reveals the evolutionary specialization of diatoms from phago-mixotrophs to photoautotrophs.</title>
        <authorList>
            <person name="Ban H."/>
            <person name="Sato S."/>
            <person name="Yoshikawa S."/>
            <person name="Yamada K."/>
            <person name="Nakamura Y."/>
            <person name="Ichinomiya M."/>
            <person name="Sato N."/>
            <person name="Blanc-Mathieu R."/>
            <person name="Endo H."/>
            <person name="Kuwata A."/>
            <person name="Ogata H."/>
        </authorList>
    </citation>
    <scope>NUCLEOTIDE SEQUENCE [LARGE SCALE GENOMIC DNA]</scope>
</reference>
<proteinExistence type="predicted"/>
<dbReference type="InterPro" id="IPR028098">
    <property type="entry name" value="Glyco_trans_4-like_N"/>
</dbReference>
<gene>
    <name evidence="5" type="ORF">TL16_g07453</name>
</gene>
<protein>
    <recommendedName>
        <fullName evidence="7">Glycosyl transferase family 1 domain-containing protein</fullName>
    </recommendedName>
</protein>
<dbReference type="PANTHER" id="PTHR45947">
    <property type="entry name" value="SULFOQUINOVOSYL TRANSFERASE SQD2"/>
    <property type="match status" value="1"/>
</dbReference>
<dbReference type="Gene3D" id="3.40.50.2000">
    <property type="entry name" value="Glycogen Phosphorylase B"/>
    <property type="match status" value="2"/>
</dbReference>
<feature type="transmembrane region" description="Helical" evidence="2">
    <location>
        <begin position="424"/>
        <end position="443"/>
    </location>
</feature>
<evidence type="ECO:0000256" key="1">
    <source>
        <dbReference type="ARBA" id="ARBA00022676"/>
    </source>
</evidence>
<keyword evidence="2" id="KW-0472">Membrane</keyword>
<accession>A0A9W7EI10</accession>
<evidence type="ECO:0000313" key="5">
    <source>
        <dbReference type="EMBL" id="GMH77563.1"/>
    </source>
</evidence>
<comment type="caution">
    <text evidence="5">The sequence shown here is derived from an EMBL/GenBank/DDBJ whole genome shotgun (WGS) entry which is preliminary data.</text>
</comment>
<evidence type="ECO:0000256" key="2">
    <source>
        <dbReference type="SAM" id="Phobius"/>
    </source>
</evidence>
<evidence type="ECO:0000259" key="3">
    <source>
        <dbReference type="Pfam" id="PF00534"/>
    </source>
</evidence>
<evidence type="ECO:0000259" key="4">
    <source>
        <dbReference type="Pfam" id="PF13439"/>
    </source>
</evidence>
<dbReference type="AlphaFoldDB" id="A0A9W7EI10"/>
<feature type="transmembrane region" description="Helical" evidence="2">
    <location>
        <begin position="455"/>
        <end position="474"/>
    </location>
</feature>
<dbReference type="PANTHER" id="PTHR45947:SF3">
    <property type="entry name" value="SULFOQUINOVOSYL TRANSFERASE SQD2"/>
    <property type="match status" value="1"/>
</dbReference>
<sequence length="522" mass="59942">MSSPPRPLRILIQTSCYCVIDGVTSTIRKIESHLLQSDPLCEICILTTCSGDLRNVDKYLESIPLELHTEVVKRRSIIFVEALKLPVMEIYEYQLGLRLNVSARNAIKKFNPSIIHSTVPDLLNLDLLTYAHTTQTRYIATFHSDYILYMDYYEASWIKIILENYMRHTYSFTPELYVPTEYYRRLLRSPDYNLKECVEVKMWGRPVDLRKFNREHRSEEWRKKMGFNIDDVVVCYCGRLVVEKNPERYIQVMEKLKGRDNNNNNVKGLVIGDGPYLKIIQERLEEDYVKCTGWLGQPELSVAYASSDIFLFPSGCETFGNVTLEACASGLPVIVEGGCSEHLVENNGYAITKQEEYYMRTLEIIEDKELRKRMAENSVEVSKQFDMETVCDKMVKIYENAKPPKNDAPDNIFNFPWGRDAHPWALVGVEVVFWILCTSWVQLTKLYEYSKRTPVLNVVVVLILRLFGLLQFGVNRLMSKKKEKEGGGGGSGGGGMTERVGGMLGLAFCKFLARKPVQPKVT</sequence>
<dbReference type="InterPro" id="IPR050194">
    <property type="entry name" value="Glycosyltransferase_grp1"/>
</dbReference>
<organism evidence="5 6">
    <name type="scientific">Triparma laevis f. inornata</name>
    <dbReference type="NCBI Taxonomy" id="1714386"/>
    <lineage>
        <taxon>Eukaryota</taxon>
        <taxon>Sar</taxon>
        <taxon>Stramenopiles</taxon>
        <taxon>Ochrophyta</taxon>
        <taxon>Bolidophyceae</taxon>
        <taxon>Parmales</taxon>
        <taxon>Triparmaceae</taxon>
        <taxon>Triparma</taxon>
    </lineage>
</organism>
<feature type="domain" description="Glycosyltransferase subfamily 4-like N-terminal" evidence="4">
    <location>
        <begin position="88"/>
        <end position="196"/>
    </location>
</feature>
<evidence type="ECO:0008006" key="7">
    <source>
        <dbReference type="Google" id="ProtNLM"/>
    </source>
</evidence>
<dbReference type="SUPFAM" id="SSF53756">
    <property type="entry name" value="UDP-Glycosyltransferase/glycogen phosphorylase"/>
    <property type="match status" value="1"/>
</dbReference>
<keyword evidence="2" id="KW-0812">Transmembrane</keyword>